<keyword evidence="2" id="KW-0732">Signal</keyword>
<accession>A0A1B0CHB9</accession>
<sequence>MEATQGFLRWHHTGHVLFHILPLVSLHQLNGYLPIDDVHVEAELVVVGDCLIDVIQGIQNILHILLCLNLLRIELGELKMDQHEQTRTGRRRQKSDINPRSDSQINKFHLKFRKRNISCCPDCVPKSIPEVFVIE</sequence>
<feature type="signal peptide" evidence="2">
    <location>
        <begin position="1"/>
        <end position="26"/>
    </location>
</feature>
<feature type="region of interest" description="Disordered" evidence="1">
    <location>
        <begin position="82"/>
        <end position="101"/>
    </location>
</feature>
<dbReference type="VEuPathDB" id="VectorBase:LLOJ003831"/>
<dbReference type="Proteomes" id="UP000092461">
    <property type="component" value="Unassembled WGS sequence"/>
</dbReference>
<reference evidence="3" key="1">
    <citation type="submission" date="2020-05" db="UniProtKB">
        <authorList>
            <consortium name="EnsemblMetazoa"/>
        </authorList>
    </citation>
    <scope>IDENTIFICATION</scope>
    <source>
        <strain evidence="3">Jacobina</strain>
    </source>
</reference>
<evidence type="ECO:0008006" key="5">
    <source>
        <dbReference type="Google" id="ProtNLM"/>
    </source>
</evidence>
<evidence type="ECO:0000256" key="1">
    <source>
        <dbReference type="SAM" id="MobiDB-lite"/>
    </source>
</evidence>
<dbReference type="EMBL" id="AJWK01012199">
    <property type="status" value="NOT_ANNOTATED_CDS"/>
    <property type="molecule type" value="Genomic_DNA"/>
</dbReference>
<evidence type="ECO:0000313" key="3">
    <source>
        <dbReference type="EnsemblMetazoa" id="LLOJ003831-PA"/>
    </source>
</evidence>
<feature type="chain" id="PRO_5008405737" description="Secreted protein" evidence="2">
    <location>
        <begin position="27"/>
        <end position="135"/>
    </location>
</feature>
<protein>
    <recommendedName>
        <fullName evidence="5">Secreted protein</fullName>
    </recommendedName>
</protein>
<evidence type="ECO:0000313" key="4">
    <source>
        <dbReference type="Proteomes" id="UP000092461"/>
    </source>
</evidence>
<keyword evidence="4" id="KW-1185">Reference proteome</keyword>
<dbReference type="EMBL" id="AJWK01012198">
    <property type="status" value="NOT_ANNOTATED_CDS"/>
    <property type="molecule type" value="Genomic_DNA"/>
</dbReference>
<proteinExistence type="predicted"/>
<name>A0A1B0CHB9_LUTLO</name>
<evidence type="ECO:0000256" key="2">
    <source>
        <dbReference type="SAM" id="SignalP"/>
    </source>
</evidence>
<organism evidence="3 4">
    <name type="scientific">Lutzomyia longipalpis</name>
    <name type="common">Sand fly</name>
    <dbReference type="NCBI Taxonomy" id="7200"/>
    <lineage>
        <taxon>Eukaryota</taxon>
        <taxon>Metazoa</taxon>
        <taxon>Ecdysozoa</taxon>
        <taxon>Arthropoda</taxon>
        <taxon>Hexapoda</taxon>
        <taxon>Insecta</taxon>
        <taxon>Pterygota</taxon>
        <taxon>Neoptera</taxon>
        <taxon>Endopterygota</taxon>
        <taxon>Diptera</taxon>
        <taxon>Nematocera</taxon>
        <taxon>Psychodoidea</taxon>
        <taxon>Psychodidae</taxon>
        <taxon>Lutzomyia</taxon>
        <taxon>Lutzomyia</taxon>
    </lineage>
</organism>
<dbReference type="AlphaFoldDB" id="A0A1B0CHB9"/>
<dbReference type="EnsemblMetazoa" id="LLOJ003831-RA">
    <property type="protein sequence ID" value="LLOJ003831-PA"/>
    <property type="gene ID" value="LLOJ003831"/>
</dbReference>